<dbReference type="AlphaFoldDB" id="A0A8J3FW09"/>
<proteinExistence type="predicted"/>
<dbReference type="Proteomes" id="UP000637578">
    <property type="component" value="Unassembled WGS sequence"/>
</dbReference>
<gene>
    <name evidence="1" type="ORF">GCM10012275_28610</name>
</gene>
<comment type="caution">
    <text evidence="1">The sequence shown here is derived from an EMBL/GenBank/DDBJ whole genome shotgun (WGS) entry which is preliminary data.</text>
</comment>
<evidence type="ECO:0000313" key="1">
    <source>
        <dbReference type="EMBL" id="GGM55785.1"/>
    </source>
</evidence>
<sequence length="48" mass="5100">MNYDCVQLCQSCLGSGVDIHVTPNGVATVNDCPDCDGNGLQRQQETEA</sequence>
<dbReference type="EMBL" id="BMMK01000011">
    <property type="protein sequence ID" value="GGM55785.1"/>
    <property type="molecule type" value="Genomic_DNA"/>
</dbReference>
<protein>
    <submittedName>
        <fullName evidence="1">Uncharacterized protein</fullName>
    </submittedName>
</protein>
<evidence type="ECO:0000313" key="2">
    <source>
        <dbReference type="Proteomes" id="UP000637578"/>
    </source>
</evidence>
<dbReference type="RefSeq" id="WP_189057808.1">
    <property type="nucleotide sequence ID" value="NZ_BMMK01000011.1"/>
</dbReference>
<reference evidence="1" key="2">
    <citation type="submission" date="2020-09" db="EMBL/GenBank/DDBJ databases">
        <authorList>
            <person name="Sun Q."/>
            <person name="Zhou Y."/>
        </authorList>
    </citation>
    <scope>NUCLEOTIDE SEQUENCE</scope>
    <source>
        <strain evidence="1">CGMCC 4.5737</strain>
    </source>
</reference>
<name>A0A8J3FW09_9PSEU</name>
<reference evidence="1" key="1">
    <citation type="journal article" date="2014" name="Int. J. Syst. Evol. Microbiol.">
        <title>Complete genome sequence of Corynebacterium casei LMG S-19264T (=DSM 44701T), isolated from a smear-ripened cheese.</title>
        <authorList>
            <consortium name="US DOE Joint Genome Institute (JGI-PGF)"/>
            <person name="Walter F."/>
            <person name="Albersmeier A."/>
            <person name="Kalinowski J."/>
            <person name="Ruckert C."/>
        </authorList>
    </citation>
    <scope>NUCLEOTIDE SEQUENCE</scope>
    <source>
        <strain evidence="1">CGMCC 4.5737</strain>
    </source>
</reference>
<dbReference type="InterPro" id="IPR036410">
    <property type="entry name" value="HSP_DnaJ_Cys-rich_dom_sf"/>
</dbReference>
<keyword evidence="2" id="KW-1185">Reference proteome</keyword>
<dbReference type="SUPFAM" id="SSF57938">
    <property type="entry name" value="DnaJ/Hsp40 cysteine-rich domain"/>
    <property type="match status" value="1"/>
</dbReference>
<accession>A0A8J3FW09</accession>
<organism evidence="1 2">
    <name type="scientific">Longimycelium tulufanense</name>
    <dbReference type="NCBI Taxonomy" id="907463"/>
    <lineage>
        <taxon>Bacteria</taxon>
        <taxon>Bacillati</taxon>
        <taxon>Actinomycetota</taxon>
        <taxon>Actinomycetes</taxon>
        <taxon>Pseudonocardiales</taxon>
        <taxon>Pseudonocardiaceae</taxon>
        <taxon>Longimycelium</taxon>
    </lineage>
</organism>